<reference evidence="13" key="1">
    <citation type="submission" date="2018-04" db="EMBL/GenBank/DDBJ databases">
        <authorList>
            <person name="Illikoud N."/>
        </authorList>
    </citation>
    <scope>NUCLEOTIDE SEQUENCE [LARGE SCALE GENOMIC DNA]</scope>
</reference>
<feature type="transmembrane region" description="Helical" evidence="9">
    <location>
        <begin position="101"/>
        <end position="119"/>
    </location>
</feature>
<keyword evidence="5 9" id="KW-0064">Aspartyl protease</keyword>
<keyword evidence="7 9" id="KW-1133">Transmembrane helix</keyword>
<evidence type="ECO:0000256" key="4">
    <source>
        <dbReference type="ARBA" id="ARBA00022692"/>
    </source>
</evidence>
<keyword evidence="2 9" id="KW-1003">Cell membrane</keyword>
<dbReference type="GO" id="GO:0006508">
    <property type="term" value="P:proteolysis"/>
    <property type="evidence" value="ECO:0007669"/>
    <property type="project" value="UniProtKB-KW"/>
</dbReference>
<evidence type="ECO:0000256" key="5">
    <source>
        <dbReference type="ARBA" id="ARBA00022750"/>
    </source>
</evidence>
<keyword evidence="3 9" id="KW-0645">Protease</keyword>
<evidence type="ECO:0000256" key="9">
    <source>
        <dbReference type="HAMAP-Rule" id="MF_00161"/>
    </source>
</evidence>
<dbReference type="PANTHER" id="PTHR33695:SF1">
    <property type="entry name" value="LIPOPROTEIN SIGNAL PEPTIDASE"/>
    <property type="match status" value="1"/>
</dbReference>
<dbReference type="EMBL" id="OUNC01000078">
    <property type="protein sequence ID" value="SPP30681.1"/>
    <property type="molecule type" value="Genomic_DNA"/>
</dbReference>
<dbReference type="GO" id="GO:0005886">
    <property type="term" value="C:plasma membrane"/>
    <property type="evidence" value="ECO:0007669"/>
    <property type="project" value="UniProtKB-SubCell"/>
</dbReference>
<evidence type="ECO:0000256" key="2">
    <source>
        <dbReference type="ARBA" id="ARBA00022475"/>
    </source>
</evidence>
<comment type="pathway">
    <text evidence="9">Protein modification; lipoprotein biosynthesis (signal peptide cleavage).</text>
</comment>
<dbReference type="UniPathway" id="UPA00665"/>
<evidence type="ECO:0000256" key="6">
    <source>
        <dbReference type="ARBA" id="ARBA00022801"/>
    </source>
</evidence>
<dbReference type="PRINTS" id="PR00781">
    <property type="entry name" value="LIPOSIGPTASE"/>
</dbReference>
<protein>
    <recommendedName>
        <fullName evidence="9">Lipoprotein signal peptidase</fullName>
        <ecNumber evidence="9">3.4.23.36</ecNumber>
    </recommendedName>
    <alternativeName>
        <fullName evidence="9">Prolipoprotein signal peptidase</fullName>
    </alternativeName>
    <alternativeName>
        <fullName evidence="9">Signal peptidase II</fullName>
        <shortName evidence="9">SPase II</shortName>
    </alternativeName>
</protein>
<name>A0A2X0S0N5_BROTH</name>
<dbReference type="PROSITE" id="PS00855">
    <property type="entry name" value="SPASE_II"/>
    <property type="match status" value="1"/>
</dbReference>
<dbReference type="Pfam" id="PF01252">
    <property type="entry name" value="Peptidase_A8"/>
    <property type="match status" value="1"/>
</dbReference>
<dbReference type="AlphaFoldDB" id="A0A2X0S0N5"/>
<evidence type="ECO:0000256" key="3">
    <source>
        <dbReference type="ARBA" id="ARBA00022670"/>
    </source>
</evidence>
<keyword evidence="6 9" id="KW-0378">Hydrolase</keyword>
<feature type="active site" evidence="9">
    <location>
        <position position="129"/>
    </location>
</feature>
<comment type="subcellular location">
    <subcellularLocation>
        <location evidence="9">Cell membrane</location>
        <topology evidence="9">Multi-pass membrane protein</topology>
    </subcellularLocation>
</comment>
<comment type="similarity">
    <text evidence="1 9 11">Belongs to the peptidase A8 family.</text>
</comment>
<accession>A0A2X0S0N5</accession>
<evidence type="ECO:0000256" key="7">
    <source>
        <dbReference type="ARBA" id="ARBA00022989"/>
    </source>
</evidence>
<evidence type="ECO:0000256" key="8">
    <source>
        <dbReference type="ARBA" id="ARBA00023136"/>
    </source>
</evidence>
<feature type="transmembrane region" description="Helical" evidence="9">
    <location>
        <begin position="77"/>
        <end position="94"/>
    </location>
</feature>
<dbReference type="HAMAP" id="MF_00161">
    <property type="entry name" value="LspA"/>
    <property type="match status" value="1"/>
</dbReference>
<keyword evidence="4 9" id="KW-0812">Transmembrane</keyword>
<evidence type="ECO:0000313" key="13">
    <source>
        <dbReference type="Proteomes" id="UP000270190"/>
    </source>
</evidence>
<feature type="transmembrane region" description="Helical" evidence="9">
    <location>
        <begin position="139"/>
        <end position="163"/>
    </location>
</feature>
<feature type="active site" evidence="9">
    <location>
        <position position="147"/>
    </location>
</feature>
<evidence type="ECO:0000256" key="11">
    <source>
        <dbReference type="RuleBase" id="RU004181"/>
    </source>
</evidence>
<comment type="catalytic activity">
    <reaction evidence="9 10">
        <text>Release of signal peptides from bacterial membrane prolipoproteins. Hydrolyzes -Xaa-Yaa-Zaa-|-(S,diacylglyceryl)Cys-, in which Xaa is hydrophobic (preferably Leu), and Yaa (Ala or Ser) and Zaa (Gly or Ala) have small, neutral side chains.</text>
        <dbReference type="EC" id="3.4.23.36"/>
    </reaction>
</comment>
<evidence type="ECO:0000256" key="1">
    <source>
        <dbReference type="ARBA" id="ARBA00006139"/>
    </source>
</evidence>
<dbReference type="NCBIfam" id="TIGR00077">
    <property type="entry name" value="lspA"/>
    <property type="match status" value="1"/>
</dbReference>
<keyword evidence="8 9" id="KW-0472">Membrane</keyword>
<gene>
    <name evidence="9 12" type="primary">lspA</name>
    <name evidence="12" type="ORF">BTBSAS_80021</name>
</gene>
<proteinExistence type="inferred from homology"/>
<sequence>MCYNQRGLYATVEGIDIMYKYLILAAGLIGIDQWTKALIVKNLSIGDQIEVISNFLYITSIRNRGAAWGILEDHMSIFYAVTAVVIIAVVYAFYKYKSEHFTLHLSLSLVLAGALGNFIDRMRYQEVVDFVQTVWGNYYFPIFNVADMCLSIGVVILMFYVLFGDKLNEKKRKKKGKYYFE</sequence>
<comment type="function">
    <text evidence="9 10">This protein specifically catalyzes the removal of signal peptides from prolipoproteins.</text>
</comment>
<dbReference type="EC" id="3.4.23.36" evidence="9"/>
<dbReference type="Proteomes" id="UP000270190">
    <property type="component" value="Unassembled WGS sequence"/>
</dbReference>
<dbReference type="GO" id="GO:0004190">
    <property type="term" value="F:aspartic-type endopeptidase activity"/>
    <property type="evidence" value="ECO:0007669"/>
    <property type="project" value="UniProtKB-UniRule"/>
</dbReference>
<dbReference type="InterPro" id="IPR001872">
    <property type="entry name" value="Peptidase_A8"/>
</dbReference>
<evidence type="ECO:0000313" key="12">
    <source>
        <dbReference type="EMBL" id="SPP30681.1"/>
    </source>
</evidence>
<dbReference type="PANTHER" id="PTHR33695">
    <property type="entry name" value="LIPOPROTEIN SIGNAL PEPTIDASE"/>
    <property type="match status" value="1"/>
</dbReference>
<organism evidence="12 13">
    <name type="scientific">Brochothrix thermosphacta</name>
    <name type="common">Microbacterium thermosphactum</name>
    <dbReference type="NCBI Taxonomy" id="2756"/>
    <lineage>
        <taxon>Bacteria</taxon>
        <taxon>Bacillati</taxon>
        <taxon>Bacillota</taxon>
        <taxon>Bacilli</taxon>
        <taxon>Bacillales</taxon>
        <taxon>Listeriaceae</taxon>
        <taxon>Brochothrix</taxon>
    </lineage>
</organism>
<comment type="caution">
    <text evidence="9">Lacks conserved residue(s) required for the propagation of feature annotation.</text>
</comment>
<evidence type="ECO:0000256" key="10">
    <source>
        <dbReference type="RuleBase" id="RU000594"/>
    </source>
</evidence>